<proteinExistence type="predicted"/>
<name>A0A0K0DRL7_ANGCA</name>
<reference evidence="1" key="1">
    <citation type="submission" date="2012-09" db="EMBL/GenBank/DDBJ databases">
        <authorList>
            <person name="Martin A.A."/>
        </authorList>
    </citation>
    <scope>NUCLEOTIDE SEQUENCE</scope>
</reference>
<sequence>MITNLAPLVEKCERLGNECLLALDSHRNLLAAIKGFRNGLMYGMRIRAPHALVTVVLFGEGTATEKIRTILQLTLIHATNLAKFAFSYKLLHGFLRRIEGKTYEWHSFISAFIVGYMVFGDNNGVNMQVRRHQFLNLRNIKRNMKVSLLKSPTDLPHMRDLEPVCREATSR</sequence>
<accession>A0A0K0DRL7</accession>
<protein>
    <submittedName>
        <fullName evidence="2">Peroxisomal membrane protein 4</fullName>
    </submittedName>
</protein>
<evidence type="ECO:0000313" key="1">
    <source>
        <dbReference type="Proteomes" id="UP000035642"/>
    </source>
</evidence>
<dbReference type="PANTHER" id="PTHR15460">
    <property type="entry name" value="PEROXISOMAL MEMBRANE PROTEIN 4"/>
    <property type="match status" value="1"/>
</dbReference>
<evidence type="ECO:0000313" key="2">
    <source>
        <dbReference type="WBParaSite" id="ACAC_0001440601-mRNA-1"/>
    </source>
</evidence>
<reference evidence="2" key="2">
    <citation type="submission" date="2017-02" db="UniProtKB">
        <authorList>
            <consortium name="WormBaseParasite"/>
        </authorList>
    </citation>
    <scope>IDENTIFICATION</scope>
</reference>
<dbReference type="PANTHER" id="PTHR15460:SF3">
    <property type="entry name" value="PEROXISOMAL MEMBRANE PROTEIN 4"/>
    <property type="match status" value="1"/>
</dbReference>
<dbReference type="WBParaSite" id="ACAC_0001440601-mRNA-1">
    <property type="protein sequence ID" value="ACAC_0001440601-mRNA-1"/>
    <property type="gene ID" value="ACAC_0001440601"/>
</dbReference>
<organism evidence="1 2">
    <name type="scientific">Angiostrongylus cantonensis</name>
    <name type="common">Rat lungworm</name>
    <dbReference type="NCBI Taxonomy" id="6313"/>
    <lineage>
        <taxon>Eukaryota</taxon>
        <taxon>Metazoa</taxon>
        <taxon>Ecdysozoa</taxon>
        <taxon>Nematoda</taxon>
        <taxon>Chromadorea</taxon>
        <taxon>Rhabditida</taxon>
        <taxon>Rhabditina</taxon>
        <taxon>Rhabditomorpha</taxon>
        <taxon>Strongyloidea</taxon>
        <taxon>Metastrongylidae</taxon>
        <taxon>Angiostrongylus</taxon>
    </lineage>
</organism>
<keyword evidence="1" id="KW-1185">Reference proteome</keyword>
<dbReference type="InterPro" id="IPR019531">
    <property type="entry name" value="Pmp4"/>
</dbReference>
<dbReference type="Proteomes" id="UP000035642">
    <property type="component" value="Unassembled WGS sequence"/>
</dbReference>
<dbReference type="GO" id="GO:0005778">
    <property type="term" value="C:peroxisomal membrane"/>
    <property type="evidence" value="ECO:0007669"/>
    <property type="project" value="TreeGrafter"/>
</dbReference>
<dbReference type="Pfam" id="PF02466">
    <property type="entry name" value="Tim17"/>
    <property type="match status" value="1"/>
</dbReference>
<dbReference type="STRING" id="6313.A0A0K0DRL7"/>
<dbReference type="AlphaFoldDB" id="A0A0K0DRL7"/>